<keyword evidence="2" id="KW-0413">Isomerase</keyword>
<organism evidence="2 3">
    <name type="scientific">Alkalihalophilus pseudofirmus</name>
    <name type="common">Bacillus pseudofirmus</name>
    <dbReference type="NCBI Taxonomy" id="79885"/>
    <lineage>
        <taxon>Bacteria</taxon>
        <taxon>Bacillati</taxon>
        <taxon>Bacillota</taxon>
        <taxon>Bacilli</taxon>
        <taxon>Bacillales</taxon>
        <taxon>Bacillaceae</taxon>
        <taxon>Alkalihalophilus</taxon>
    </lineage>
</organism>
<gene>
    <name evidence="2" type="ORF">RYX45_21055</name>
</gene>
<dbReference type="Proteomes" id="UP001285636">
    <property type="component" value="Unassembled WGS sequence"/>
</dbReference>
<feature type="non-terminal residue" evidence="2">
    <location>
        <position position="107"/>
    </location>
</feature>
<dbReference type="Gene3D" id="3.20.20.150">
    <property type="entry name" value="Divalent-metal-dependent TIM barrel enzymes"/>
    <property type="match status" value="1"/>
</dbReference>
<dbReference type="InterPro" id="IPR036237">
    <property type="entry name" value="Xyl_isomerase-like_sf"/>
</dbReference>
<evidence type="ECO:0000313" key="3">
    <source>
        <dbReference type="Proteomes" id="UP001285636"/>
    </source>
</evidence>
<protein>
    <submittedName>
        <fullName evidence="2">Sugar phosphate isomerase/epimerase</fullName>
    </submittedName>
</protein>
<feature type="domain" description="Xylose isomerase-like TIM barrel" evidence="1">
    <location>
        <begin position="2"/>
        <end position="106"/>
    </location>
</feature>
<sequence>FNVKLAVENVGYNGSSIFTQNEFTSFLGNIDETAGYLIDTGHANLNGWDIPQVIKDVKNRLLALHLHDNNGTGDDHLPIGEGTIQWKEIFSAINEDSIHCQLILEYA</sequence>
<dbReference type="EMBL" id="JAWJAY010000306">
    <property type="protein sequence ID" value="MDV2887661.1"/>
    <property type="molecule type" value="Genomic_DNA"/>
</dbReference>
<dbReference type="GO" id="GO:0016853">
    <property type="term" value="F:isomerase activity"/>
    <property type="evidence" value="ECO:0007669"/>
    <property type="project" value="UniProtKB-KW"/>
</dbReference>
<proteinExistence type="predicted"/>
<comment type="caution">
    <text evidence="2">The sequence shown here is derived from an EMBL/GenBank/DDBJ whole genome shotgun (WGS) entry which is preliminary data.</text>
</comment>
<dbReference type="SUPFAM" id="SSF51658">
    <property type="entry name" value="Xylose isomerase-like"/>
    <property type="match status" value="1"/>
</dbReference>
<feature type="non-terminal residue" evidence="2">
    <location>
        <position position="1"/>
    </location>
</feature>
<name>A0AAJ2NS93_ALKPS</name>
<dbReference type="RefSeq" id="WP_323467863.1">
    <property type="nucleotide sequence ID" value="NZ_JAWJAY010000306.1"/>
</dbReference>
<dbReference type="AlphaFoldDB" id="A0AAJ2NS93"/>
<accession>A0AAJ2NS93</accession>
<evidence type="ECO:0000259" key="1">
    <source>
        <dbReference type="Pfam" id="PF01261"/>
    </source>
</evidence>
<reference evidence="2" key="1">
    <citation type="submission" date="2023-10" db="EMBL/GenBank/DDBJ databases">
        <title>Screening of Alkalihalophilus pseudofirmusBZ-TG-HK211 and Its Alleviation of Salt Stress on Rapeseed Growth.</title>
        <authorList>
            <person name="Zhao B."/>
            <person name="Guo T."/>
        </authorList>
    </citation>
    <scope>NUCLEOTIDE SEQUENCE</scope>
    <source>
        <strain evidence="2">BZ-TG-HK211</strain>
    </source>
</reference>
<dbReference type="Pfam" id="PF01261">
    <property type="entry name" value="AP_endonuc_2"/>
    <property type="match status" value="1"/>
</dbReference>
<dbReference type="InterPro" id="IPR013022">
    <property type="entry name" value="Xyl_isomerase-like_TIM-brl"/>
</dbReference>
<evidence type="ECO:0000313" key="2">
    <source>
        <dbReference type="EMBL" id="MDV2887661.1"/>
    </source>
</evidence>